<dbReference type="PANTHER" id="PTHR40079">
    <property type="entry name" value="MANNAN ENDO-1,4-BETA-MANNOSIDASE E-RELATED"/>
    <property type="match status" value="1"/>
</dbReference>
<keyword evidence="3" id="KW-0326">Glycosidase</keyword>
<dbReference type="SUPFAM" id="SSF51445">
    <property type="entry name" value="(Trans)glycosidases"/>
    <property type="match status" value="1"/>
</dbReference>
<dbReference type="RefSeq" id="WP_304446650.1">
    <property type="nucleotide sequence ID" value="NZ_JARRAH010000001.1"/>
</dbReference>
<keyword evidence="2 6" id="KW-0378">Hydrolase</keyword>
<dbReference type="InterPro" id="IPR017853">
    <property type="entry name" value="GH"/>
</dbReference>
<protein>
    <submittedName>
        <fullName evidence="6">Glycoside hydrolase family 26 protein</fullName>
    </submittedName>
</protein>
<evidence type="ECO:0000313" key="7">
    <source>
        <dbReference type="Proteomes" id="UP001596406"/>
    </source>
</evidence>
<sequence>MDRRQYVKACGGVAGAAVGLVGLHESVSGTRIRAIPSRTDVTEDEPSERPEQKERPARTFDPRDGRTLIGTSPPSVDDGHFDAFEAWQDGPSAVVTLFADVGQPTAAIEAFVHGMLTYVWERGSVPNVVWQPYFVSREATPPTVEADVAGGRYDDPLDDWTSALTRWLRPDEGPDRRLYLTFAPEMNGDWVPWDASDGESTSEDYVAMWRTVYDRVSADLTPDHLRWVWSVNNGSRWNWADEPVGIDRYYPGDAYVDWVGVHGYNWDAWGGWKQPDGVYDAMVENVREVSDKPLAFTECACSSRYGDGYRPDLKDEWITAFFAYVDERDVRMVCWFDKEKETDWAVFGGSRGTETVEFDGTSVPAYEAYRTAASESGILLAYPDHPRVLTDAEFAGSF</sequence>
<name>A0ABD5U878_9EURY</name>
<reference evidence="6 7" key="1">
    <citation type="journal article" date="2019" name="Int. J. Syst. Evol. Microbiol.">
        <title>The Global Catalogue of Microorganisms (GCM) 10K type strain sequencing project: providing services to taxonomists for standard genome sequencing and annotation.</title>
        <authorList>
            <consortium name="The Broad Institute Genomics Platform"/>
            <consortium name="The Broad Institute Genome Sequencing Center for Infectious Disease"/>
            <person name="Wu L."/>
            <person name="Ma J."/>
        </authorList>
    </citation>
    <scope>NUCLEOTIDE SEQUENCE [LARGE SCALE GENOMIC DNA]</scope>
    <source>
        <strain evidence="6 7">PSRA2</strain>
    </source>
</reference>
<dbReference type="EMBL" id="JBHSXM010000001">
    <property type="protein sequence ID" value="MFC6834939.1"/>
    <property type="molecule type" value="Genomic_DNA"/>
</dbReference>
<evidence type="ECO:0000313" key="6">
    <source>
        <dbReference type="EMBL" id="MFC6834939.1"/>
    </source>
</evidence>
<feature type="domain" description="GH26" evidence="5">
    <location>
        <begin position="50"/>
        <end position="382"/>
    </location>
</feature>
<evidence type="ECO:0000259" key="5">
    <source>
        <dbReference type="PROSITE" id="PS51764"/>
    </source>
</evidence>
<accession>A0ABD5U878</accession>
<organism evidence="6 7">
    <name type="scientific">Halomarina ordinaria</name>
    <dbReference type="NCBI Taxonomy" id="3033939"/>
    <lineage>
        <taxon>Archaea</taxon>
        <taxon>Methanobacteriati</taxon>
        <taxon>Methanobacteriota</taxon>
        <taxon>Stenosarchaea group</taxon>
        <taxon>Halobacteria</taxon>
        <taxon>Halobacteriales</taxon>
        <taxon>Natronomonadaceae</taxon>
        <taxon>Halomarina</taxon>
    </lineage>
</organism>
<evidence type="ECO:0000256" key="1">
    <source>
        <dbReference type="ARBA" id="ARBA00007754"/>
    </source>
</evidence>
<dbReference type="InterPro" id="IPR022790">
    <property type="entry name" value="GH26_dom"/>
</dbReference>
<proteinExistence type="inferred from homology"/>
<dbReference type="Proteomes" id="UP001596406">
    <property type="component" value="Unassembled WGS sequence"/>
</dbReference>
<dbReference type="PROSITE" id="PS51764">
    <property type="entry name" value="GH26"/>
    <property type="match status" value="1"/>
</dbReference>
<dbReference type="Gene3D" id="3.20.20.80">
    <property type="entry name" value="Glycosidases"/>
    <property type="match status" value="1"/>
</dbReference>
<dbReference type="GO" id="GO:0005976">
    <property type="term" value="P:polysaccharide metabolic process"/>
    <property type="evidence" value="ECO:0007669"/>
    <property type="project" value="UniProtKB-ARBA"/>
</dbReference>
<dbReference type="Pfam" id="PF02156">
    <property type="entry name" value="Glyco_hydro_26"/>
    <property type="match status" value="1"/>
</dbReference>
<keyword evidence="7" id="KW-1185">Reference proteome</keyword>
<feature type="region of interest" description="Disordered" evidence="4">
    <location>
        <begin position="36"/>
        <end position="76"/>
    </location>
</feature>
<dbReference type="PANTHER" id="PTHR40079:SF4">
    <property type="entry name" value="GH26 DOMAIN-CONTAINING PROTEIN-RELATED"/>
    <property type="match status" value="1"/>
</dbReference>
<feature type="compositionally biased region" description="Basic and acidic residues" evidence="4">
    <location>
        <begin position="47"/>
        <end position="66"/>
    </location>
</feature>
<evidence type="ECO:0000256" key="3">
    <source>
        <dbReference type="ARBA" id="ARBA00023295"/>
    </source>
</evidence>
<evidence type="ECO:0000256" key="2">
    <source>
        <dbReference type="ARBA" id="ARBA00022801"/>
    </source>
</evidence>
<comment type="caution">
    <text evidence="6">The sequence shown here is derived from an EMBL/GenBank/DDBJ whole genome shotgun (WGS) entry which is preliminary data.</text>
</comment>
<evidence type="ECO:0000256" key="4">
    <source>
        <dbReference type="SAM" id="MobiDB-lite"/>
    </source>
</evidence>
<gene>
    <name evidence="6" type="ORF">ACFQHK_00285</name>
</gene>
<dbReference type="AlphaFoldDB" id="A0ABD5U878"/>
<dbReference type="InterPro" id="IPR000805">
    <property type="entry name" value="Glyco_hydro_26"/>
</dbReference>
<comment type="similarity">
    <text evidence="1">Belongs to the glycosyl hydrolase 26 family.</text>
</comment>
<dbReference type="GO" id="GO:0016798">
    <property type="term" value="F:hydrolase activity, acting on glycosyl bonds"/>
    <property type="evidence" value="ECO:0007669"/>
    <property type="project" value="UniProtKB-KW"/>
</dbReference>